<keyword evidence="2" id="KW-1133">Transmembrane helix</keyword>
<evidence type="ECO:0000256" key="1">
    <source>
        <dbReference type="SAM" id="MobiDB-lite"/>
    </source>
</evidence>
<protein>
    <recommendedName>
        <fullName evidence="4">FimV N-terminal domain-containing protein</fullName>
    </recommendedName>
</protein>
<keyword evidence="2" id="KW-0812">Transmembrane</keyword>
<keyword evidence="6" id="KW-1185">Reference proteome</keyword>
<dbReference type="InterPro" id="IPR057840">
    <property type="entry name" value="FimV_N"/>
</dbReference>
<feature type="region of interest" description="Disordered" evidence="1">
    <location>
        <begin position="179"/>
        <end position="200"/>
    </location>
</feature>
<dbReference type="RefSeq" id="WP_166859785.1">
    <property type="nucleotide sequence ID" value="NZ_JAAQOM010000008.1"/>
</dbReference>
<feature type="transmembrane region" description="Helical" evidence="2">
    <location>
        <begin position="362"/>
        <end position="383"/>
    </location>
</feature>
<evidence type="ECO:0000259" key="4">
    <source>
        <dbReference type="Pfam" id="PF25800"/>
    </source>
</evidence>
<proteinExistence type="predicted"/>
<dbReference type="Pfam" id="PF25800">
    <property type="entry name" value="FimV_N"/>
    <property type="match status" value="1"/>
</dbReference>
<name>A0ABX0PFL0_9BURK</name>
<evidence type="ECO:0000313" key="5">
    <source>
        <dbReference type="EMBL" id="NIA54835.1"/>
    </source>
</evidence>
<evidence type="ECO:0000313" key="6">
    <source>
        <dbReference type="Proteomes" id="UP000716322"/>
    </source>
</evidence>
<keyword evidence="2" id="KW-0472">Membrane</keyword>
<feature type="compositionally biased region" description="Pro residues" evidence="1">
    <location>
        <begin position="182"/>
        <end position="196"/>
    </location>
</feature>
<feature type="domain" description="FimV N-terminal" evidence="4">
    <location>
        <begin position="28"/>
        <end position="131"/>
    </location>
</feature>
<accession>A0ABX0PFL0</accession>
<evidence type="ECO:0000256" key="3">
    <source>
        <dbReference type="SAM" id="SignalP"/>
    </source>
</evidence>
<sequence length="424" mass="43330">MARRTRLFLSSLAPFVLVSAFVSVHAAELSDPRVSSHIGQPLVADVELTLLDDPATPVQVRVASPEVYNGAGIAVPPVLASLNLSVMRRDGRQFLHVTSLRPVDADHVHLYLELVDKGQRAVRLATLWLTPDPTPAPAPAPARVAAPAPLPTAAADAMLLAQVERARAARAAATAAAEPAAAPIPPRPQVRRPPPASVAKAPALPVAQPDAHPAACARPAAEAQACVALGAKNDELRARLGQVEDRMKKLQVSLTAPVGAKPPAGPERKEGGAKAEPANIAPAHVEVAKPESAKAAQAHMDGVKPEPANDAKPAPEAPKPAAAVPPARAKPIVPAGPRPIRSIKPLVVHPPNAPPPDDGLPWGRIAAVAGVLALGGAGAFVVVRRRRGGAGGGGGGGAGPLARLRARFAARAAKAQQAAEPTLD</sequence>
<feature type="compositionally biased region" description="Low complexity" evidence="1">
    <location>
        <begin position="310"/>
        <end position="328"/>
    </location>
</feature>
<feature type="chain" id="PRO_5046678412" description="FimV N-terminal domain-containing protein" evidence="3">
    <location>
        <begin position="27"/>
        <end position="424"/>
    </location>
</feature>
<comment type="caution">
    <text evidence="5">The sequence shown here is derived from an EMBL/GenBank/DDBJ whole genome shotgun (WGS) entry which is preliminary data.</text>
</comment>
<keyword evidence="3" id="KW-0732">Signal</keyword>
<feature type="signal peptide" evidence="3">
    <location>
        <begin position="1"/>
        <end position="26"/>
    </location>
</feature>
<feature type="region of interest" description="Disordered" evidence="1">
    <location>
        <begin position="253"/>
        <end position="328"/>
    </location>
</feature>
<gene>
    <name evidence="5" type="ORF">HAV22_14450</name>
</gene>
<dbReference type="EMBL" id="JAAQOM010000008">
    <property type="protein sequence ID" value="NIA54835.1"/>
    <property type="molecule type" value="Genomic_DNA"/>
</dbReference>
<dbReference type="Proteomes" id="UP000716322">
    <property type="component" value="Unassembled WGS sequence"/>
</dbReference>
<evidence type="ECO:0000256" key="2">
    <source>
        <dbReference type="SAM" id="Phobius"/>
    </source>
</evidence>
<reference evidence="5 6" key="1">
    <citation type="submission" date="2020-03" db="EMBL/GenBank/DDBJ databases">
        <title>Genome sequence of strain Massilia sp. TW-1.</title>
        <authorList>
            <person name="Chaudhary D.K."/>
        </authorList>
    </citation>
    <scope>NUCLEOTIDE SEQUENCE [LARGE SCALE GENOMIC DNA]</scope>
    <source>
        <strain evidence="5 6">TW-1</strain>
    </source>
</reference>
<organism evidence="5 6">
    <name type="scientific">Telluria antibiotica</name>
    <dbReference type="NCBI Taxonomy" id="2717319"/>
    <lineage>
        <taxon>Bacteria</taxon>
        <taxon>Pseudomonadati</taxon>
        <taxon>Pseudomonadota</taxon>
        <taxon>Betaproteobacteria</taxon>
        <taxon>Burkholderiales</taxon>
        <taxon>Oxalobacteraceae</taxon>
        <taxon>Telluria group</taxon>
        <taxon>Telluria</taxon>
    </lineage>
</organism>